<accession>A0A9D3VGU4</accession>
<organism evidence="2 3">
    <name type="scientific">Gossypium stocksii</name>
    <dbReference type="NCBI Taxonomy" id="47602"/>
    <lineage>
        <taxon>Eukaryota</taxon>
        <taxon>Viridiplantae</taxon>
        <taxon>Streptophyta</taxon>
        <taxon>Embryophyta</taxon>
        <taxon>Tracheophyta</taxon>
        <taxon>Spermatophyta</taxon>
        <taxon>Magnoliopsida</taxon>
        <taxon>eudicotyledons</taxon>
        <taxon>Gunneridae</taxon>
        <taxon>Pentapetalae</taxon>
        <taxon>rosids</taxon>
        <taxon>malvids</taxon>
        <taxon>Malvales</taxon>
        <taxon>Malvaceae</taxon>
        <taxon>Malvoideae</taxon>
        <taxon>Gossypium</taxon>
    </lineage>
</organism>
<proteinExistence type="predicted"/>
<dbReference type="OrthoDB" id="981249at2759"/>
<evidence type="ECO:0000259" key="1">
    <source>
        <dbReference type="Pfam" id="PF13961"/>
    </source>
</evidence>
<dbReference type="PANTHER" id="PTHR35317:SF31">
    <property type="entry name" value="DUF4219 DOMAIN-CONTAINING PROTEIN"/>
    <property type="match status" value="1"/>
</dbReference>
<dbReference type="Proteomes" id="UP000828251">
    <property type="component" value="Unassembled WGS sequence"/>
</dbReference>
<name>A0A9D3VGU4_9ROSI</name>
<dbReference type="EMBL" id="JAIQCV010000007">
    <property type="protein sequence ID" value="KAH1082706.1"/>
    <property type="molecule type" value="Genomic_DNA"/>
</dbReference>
<gene>
    <name evidence="2" type="ORF">J1N35_022467</name>
</gene>
<dbReference type="Pfam" id="PF13961">
    <property type="entry name" value="DUF4219"/>
    <property type="match status" value="1"/>
</dbReference>
<feature type="domain" description="DUF4219" evidence="1">
    <location>
        <begin position="14"/>
        <end position="40"/>
    </location>
</feature>
<dbReference type="AlphaFoldDB" id="A0A9D3VGU4"/>
<protein>
    <recommendedName>
        <fullName evidence="1">DUF4219 domain-containing protein</fullName>
    </recommendedName>
</protein>
<dbReference type="InterPro" id="IPR025314">
    <property type="entry name" value="DUF4219"/>
</dbReference>
<evidence type="ECO:0000313" key="3">
    <source>
        <dbReference type="Proteomes" id="UP000828251"/>
    </source>
</evidence>
<evidence type="ECO:0000313" key="2">
    <source>
        <dbReference type="EMBL" id="KAH1082706.1"/>
    </source>
</evidence>
<sequence length="58" mass="6495">MSSSSFPPAAPLVFNGEGYHIWVVKMKTYLHAFDLWEVVNADVEPPPLRANPTVAQIR</sequence>
<keyword evidence="3" id="KW-1185">Reference proteome</keyword>
<comment type="caution">
    <text evidence="2">The sequence shown here is derived from an EMBL/GenBank/DDBJ whole genome shotgun (WGS) entry which is preliminary data.</text>
</comment>
<reference evidence="2 3" key="1">
    <citation type="journal article" date="2021" name="Plant Biotechnol. J.">
        <title>Multi-omics assisted identification of the key and species-specific regulatory components of drought-tolerant mechanisms in Gossypium stocksii.</title>
        <authorList>
            <person name="Yu D."/>
            <person name="Ke L."/>
            <person name="Zhang D."/>
            <person name="Wu Y."/>
            <person name="Sun Y."/>
            <person name="Mei J."/>
            <person name="Sun J."/>
            <person name="Sun Y."/>
        </authorList>
    </citation>
    <scope>NUCLEOTIDE SEQUENCE [LARGE SCALE GENOMIC DNA]</scope>
    <source>
        <strain evidence="3">cv. E1</strain>
        <tissue evidence="2">Leaf</tissue>
    </source>
</reference>
<dbReference type="PANTHER" id="PTHR35317">
    <property type="entry name" value="OS04G0629600 PROTEIN"/>
    <property type="match status" value="1"/>
</dbReference>